<name>A0ABR9B848_9RHOO</name>
<accession>A0ABR9B848</accession>
<sequence>MPDEHTISEILKAPNVTGYLHCADNDEVLSLRGEGVEPLATMINPLVRAAGLLGRCLGLDDLRELQLHGRQLTALCLPCASGTVGVTLDSRAHLNDVARALHRTLHGG</sequence>
<comment type="caution">
    <text evidence="1">The sequence shown here is derived from an EMBL/GenBank/DDBJ whole genome shotgun (WGS) entry which is preliminary data.</text>
</comment>
<evidence type="ECO:0000313" key="1">
    <source>
        <dbReference type="EMBL" id="MBD8501622.1"/>
    </source>
</evidence>
<reference evidence="2" key="1">
    <citation type="submission" date="2023-07" db="EMBL/GenBank/DDBJ databases">
        <title>Thauera sp. CAU 1555 isolated from sand of Yaerae Beach.</title>
        <authorList>
            <person name="Kim W."/>
        </authorList>
    </citation>
    <scope>NUCLEOTIDE SEQUENCE [LARGE SCALE GENOMIC DNA]</scope>
    <source>
        <strain evidence="2">CAU 1555</strain>
    </source>
</reference>
<proteinExistence type="predicted"/>
<evidence type="ECO:0000313" key="2">
    <source>
        <dbReference type="Proteomes" id="UP000603602"/>
    </source>
</evidence>
<evidence type="ECO:0008006" key="3">
    <source>
        <dbReference type="Google" id="ProtNLM"/>
    </source>
</evidence>
<keyword evidence="2" id="KW-1185">Reference proteome</keyword>
<gene>
    <name evidence="1" type="ORF">IFO67_01870</name>
</gene>
<organism evidence="1 2">
    <name type="scientific">Thauera sedimentorum</name>
    <dbReference type="NCBI Taxonomy" id="2767595"/>
    <lineage>
        <taxon>Bacteria</taxon>
        <taxon>Pseudomonadati</taxon>
        <taxon>Pseudomonadota</taxon>
        <taxon>Betaproteobacteria</taxon>
        <taxon>Rhodocyclales</taxon>
        <taxon>Zoogloeaceae</taxon>
        <taxon>Thauera</taxon>
    </lineage>
</organism>
<dbReference type="Proteomes" id="UP000603602">
    <property type="component" value="Unassembled WGS sequence"/>
</dbReference>
<dbReference type="EMBL" id="JACYTO010000001">
    <property type="protein sequence ID" value="MBD8501622.1"/>
    <property type="molecule type" value="Genomic_DNA"/>
</dbReference>
<protein>
    <recommendedName>
        <fullName evidence="3">Roadblock/LAMTOR2 domain-containing protein</fullName>
    </recommendedName>
</protein>
<dbReference type="RefSeq" id="WP_187716464.1">
    <property type="nucleotide sequence ID" value="NZ_JACTAH010000001.1"/>
</dbReference>